<dbReference type="PANTHER" id="PTHR45661:SF3">
    <property type="entry name" value="IG-LIKE DOMAIN-CONTAINING PROTEIN"/>
    <property type="match status" value="1"/>
</dbReference>
<gene>
    <name evidence="2" type="ORF">HPS55_04900</name>
</gene>
<dbReference type="PANTHER" id="PTHR45661">
    <property type="entry name" value="SURFACE ANTIGEN"/>
    <property type="match status" value="1"/>
</dbReference>
<evidence type="ECO:0000313" key="2">
    <source>
        <dbReference type="EMBL" id="NPE13670.1"/>
    </source>
</evidence>
<feature type="chain" id="PRO_5045539618" evidence="1">
    <location>
        <begin position="22"/>
        <end position="1029"/>
    </location>
</feature>
<dbReference type="Proteomes" id="UP001193734">
    <property type="component" value="Unassembled WGS sequence"/>
</dbReference>
<organism evidence="2 3">
    <name type="scientific">Xylanibacter rodentium</name>
    <dbReference type="NCBI Taxonomy" id="2736289"/>
    <lineage>
        <taxon>Bacteria</taxon>
        <taxon>Pseudomonadati</taxon>
        <taxon>Bacteroidota</taxon>
        <taxon>Bacteroidia</taxon>
        <taxon>Bacteroidales</taxon>
        <taxon>Prevotellaceae</taxon>
        <taxon>Xylanibacter</taxon>
    </lineage>
</organism>
<evidence type="ECO:0000313" key="3">
    <source>
        <dbReference type="Proteomes" id="UP001193734"/>
    </source>
</evidence>
<evidence type="ECO:0000256" key="1">
    <source>
        <dbReference type="SAM" id="SignalP"/>
    </source>
</evidence>
<accession>A0ABX2AVI0</accession>
<keyword evidence="1" id="KW-0732">Signal</keyword>
<dbReference type="InterPro" id="IPR053139">
    <property type="entry name" value="Surface_bspA-like"/>
</dbReference>
<dbReference type="GeneID" id="82157096"/>
<dbReference type="Gene3D" id="3.80.10.10">
    <property type="entry name" value="Ribonuclease Inhibitor"/>
    <property type="match status" value="5"/>
</dbReference>
<protein>
    <submittedName>
        <fullName evidence="2">Leucine-rich repeat domain-containing protein</fullName>
    </submittedName>
</protein>
<keyword evidence="3" id="KW-1185">Reference proteome</keyword>
<dbReference type="SUPFAM" id="SSF52058">
    <property type="entry name" value="L domain-like"/>
    <property type="match status" value="2"/>
</dbReference>
<reference evidence="2 3" key="1">
    <citation type="submission" date="2020-05" db="EMBL/GenBank/DDBJ databases">
        <title>Distinct polysaccharide utilization as determinants for interspecies competition between intestinal Prevotella spp.</title>
        <authorList>
            <person name="Galvez E.J.C."/>
            <person name="Iljazovic A."/>
            <person name="Strowig T."/>
        </authorList>
    </citation>
    <scope>NUCLEOTIDE SEQUENCE [LARGE SCALE GENOMIC DNA]</scope>
    <source>
        <strain evidence="2 3">PROD</strain>
    </source>
</reference>
<feature type="signal peptide" evidence="1">
    <location>
        <begin position="1"/>
        <end position="21"/>
    </location>
</feature>
<dbReference type="RefSeq" id="WP_172176974.1">
    <property type="nucleotide sequence ID" value="NZ_CASGIA010000002.1"/>
</dbReference>
<name>A0ABX2AVI0_9BACT</name>
<dbReference type="InterPro" id="IPR032675">
    <property type="entry name" value="LRR_dom_sf"/>
</dbReference>
<proteinExistence type="predicted"/>
<dbReference type="Pfam" id="PF13306">
    <property type="entry name" value="LRR_5"/>
    <property type="match status" value="5"/>
</dbReference>
<sequence length="1029" mass="113946">MNKTKLLFSVIALFTALTAHCQKFSVGDLNFTILDADARTVQLSGGGTTDDTLHIPGTVENEGVTYTITSVNLRLNRFSPLGKNVTTITVPKTVTEIVSIGGQIIKNILFEEGSQLATIKERAFSNCSRMDSITFENCRQLKTIGTTKYYSSSSNGVFHVNIKKVVLPESVKYIGDHAFTGTQIKELTLSNLKYLGTSAFKDCESLQSINIPENIDTIRSRTFEGCISLTELKLPYGLEVIENSAFNGTAVKEFVLPENLKEIGSNAFRNTTIYPTGAIPAELSSHAFEDHVDVIIKDLALLDAYMNAPVWSDYVKGPEFWAYNVKYRFQTSTTAIVCDVTGSSVTIPDTVNYEGYRLAVTKIEDYSLNYQCREVYIKAKVTTIGQQDFTFFGRGSELSKIELPNTLQRIEEKTFWCCKKLKSIDLPDSISYIGPQAFANSGIENFTAPKSLTGINVEVFASCNSLKIVTLHDDITYIDVQAFSYTAIESIKLPKNLLTLDSESFSNCKNLKELTLPAGIKNIELSAIGGTAITELRIPHTINNIYNSFTFNNYSSADSLKNIFINGGTNPKYFDIDGVLFRNLNEKDPQYNPDTEQQYKLLCYPANRDAAEYNVPAGTTVISSSAFQKSSGNTAFFPLKKVVLPESVTVIEPYAFAYNPQFESVNLPEGLTRIEDYAFRSDLRLNNVRIPNTVNYIGSMAFNITTVFIDAIEPPTCRDQSPLQTTLICVKPEALEAYRNHEVWGKYRRIECDVHNINGLIYVAHGSTDAELAGYVTMPDSTLNIPQTVTIDGTQMNVTTIGDQALVNAATTAINVPRTMENIGTNSFTGCYELTSVNIADAKLQMPNLTLLPKLHEITIGNNNGHHTLINGVLYNKTANTLQVYPYALDCETYVLPESVNTIEEYVLMHFSYNNKDLLNLKALVSLATTPPDCHTGFNFSRLDNTTLYVPKNSMEAYQTARGWNNFQNIIGLTEEEINAMLTGIKGIEADNATTNPDGNGTLHTLDGRCTSTPAKGLYIRNGKKVIVR</sequence>
<dbReference type="EMBL" id="JABKKE010000006">
    <property type="protein sequence ID" value="NPE13670.1"/>
    <property type="molecule type" value="Genomic_DNA"/>
</dbReference>
<comment type="caution">
    <text evidence="2">The sequence shown here is derived from an EMBL/GenBank/DDBJ whole genome shotgun (WGS) entry which is preliminary data.</text>
</comment>
<dbReference type="InterPro" id="IPR026906">
    <property type="entry name" value="LRR_5"/>
</dbReference>